<name>A0A4C1XGY0_EUMVA</name>
<feature type="compositionally biased region" description="Basic and acidic residues" evidence="1">
    <location>
        <begin position="109"/>
        <end position="119"/>
    </location>
</feature>
<gene>
    <name evidence="2" type="ORF">EVAR_3125_1</name>
</gene>
<proteinExistence type="predicted"/>
<dbReference type="AlphaFoldDB" id="A0A4C1XGY0"/>
<protein>
    <submittedName>
        <fullName evidence="2">Uncharacterized protein</fullName>
    </submittedName>
</protein>
<evidence type="ECO:0000313" key="2">
    <source>
        <dbReference type="EMBL" id="GBP62423.1"/>
    </source>
</evidence>
<reference evidence="2 3" key="1">
    <citation type="journal article" date="2019" name="Commun. Biol.">
        <title>The bagworm genome reveals a unique fibroin gene that provides high tensile strength.</title>
        <authorList>
            <person name="Kono N."/>
            <person name="Nakamura H."/>
            <person name="Ohtoshi R."/>
            <person name="Tomita M."/>
            <person name="Numata K."/>
            <person name="Arakawa K."/>
        </authorList>
    </citation>
    <scope>NUCLEOTIDE SEQUENCE [LARGE SCALE GENOMIC DNA]</scope>
</reference>
<dbReference type="Proteomes" id="UP000299102">
    <property type="component" value="Unassembled WGS sequence"/>
</dbReference>
<accession>A0A4C1XGY0</accession>
<organism evidence="2 3">
    <name type="scientific">Eumeta variegata</name>
    <name type="common">Bagworm moth</name>
    <name type="synonym">Eumeta japonica</name>
    <dbReference type="NCBI Taxonomy" id="151549"/>
    <lineage>
        <taxon>Eukaryota</taxon>
        <taxon>Metazoa</taxon>
        <taxon>Ecdysozoa</taxon>
        <taxon>Arthropoda</taxon>
        <taxon>Hexapoda</taxon>
        <taxon>Insecta</taxon>
        <taxon>Pterygota</taxon>
        <taxon>Neoptera</taxon>
        <taxon>Endopterygota</taxon>
        <taxon>Lepidoptera</taxon>
        <taxon>Glossata</taxon>
        <taxon>Ditrysia</taxon>
        <taxon>Tineoidea</taxon>
        <taxon>Psychidae</taxon>
        <taxon>Oiketicinae</taxon>
        <taxon>Eumeta</taxon>
    </lineage>
</organism>
<dbReference type="EMBL" id="BGZK01000841">
    <property type="protein sequence ID" value="GBP62423.1"/>
    <property type="molecule type" value="Genomic_DNA"/>
</dbReference>
<sequence length="156" mass="17989">MLVCAEQCARETTCAPSLVYAREHYTDTVAVVDATVLRKKADQILIARLKVILKKHISQNFFAKLVQRVRKSKLSRLLSNVHEYVYAHARTHACTHARTHARTLARSQREIHTERQTDRHIRRQTTHTGTDIRQAQTSLDKWSIPGALKRQDLVKT</sequence>
<comment type="caution">
    <text evidence="2">The sequence shown here is derived from an EMBL/GenBank/DDBJ whole genome shotgun (WGS) entry which is preliminary data.</text>
</comment>
<evidence type="ECO:0000256" key="1">
    <source>
        <dbReference type="SAM" id="MobiDB-lite"/>
    </source>
</evidence>
<keyword evidence="3" id="KW-1185">Reference proteome</keyword>
<evidence type="ECO:0000313" key="3">
    <source>
        <dbReference type="Proteomes" id="UP000299102"/>
    </source>
</evidence>
<feature type="region of interest" description="Disordered" evidence="1">
    <location>
        <begin position="109"/>
        <end position="133"/>
    </location>
</feature>